<proteinExistence type="predicted"/>
<keyword evidence="1" id="KW-0812">Transmembrane</keyword>
<sequence length="45" mass="4888">MSTLLRIASHKAIQITVLQLFINVVLQTIMVCGIASAALYRTVDA</sequence>
<accession>A0A2W7N164</accession>
<reference evidence="2 3" key="1">
    <citation type="submission" date="2018-06" db="EMBL/GenBank/DDBJ databases">
        <title>Genomic Encyclopedia of Archaeal and Bacterial Type Strains, Phase II (KMG-II): from individual species to whole genera.</title>
        <authorList>
            <person name="Goeker M."/>
        </authorList>
    </citation>
    <scope>NUCLEOTIDE SEQUENCE [LARGE SCALE GENOMIC DNA]</scope>
    <source>
        <strain evidence="2 3">DSM 6779</strain>
    </source>
</reference>
<gene>
    <name evidence="2" type="ORF">LX69_03338</name>
</gene>
<dbReference type="EMBL" id="QKZK01000049">
    <property type="protein sequence ID" value="PZX10614.1"/>
    <property type="molecule type" value="Genomic_DNA"/>
</dbReference>
<protein>
    <submittedName>
        <fullName evidence="2">Uncharacterized protein</fullName>
    </submittedName>
</protein>
<keyword evidence="1" id="KW-1133">Transmembrane helix</keyword>
<comment type="caution">
    <text evidence="2">The sequence shown here is derived from an EMBL/GenBank/DDBJ whole genome shotgun (WGS) entry which is preliminary data.</text>
</comment>
<dbReference type="AlphaFoldDB" id="A0A2W7N164"/>
<feature type="transmembrane region" description="Helical" evidence="1">
    <location>
        <begin position="20"/>
        <end position="40"/>
    </location>
</feature>
<dbReference type="Proteomes" id="UP000249239">
    <property type="component" value="Unassembled WGS sequence"/>
</dbReference>
<evidence type="ECO:0000256" key="1">
    <source>
        <dbReference type="SAM" id="Phobius"/>
    </source>
</evidence>
<evidence type="ECO:0000313" key="2">
    <source>
        <dbReference type="EMBL" id="PZX10614.1"/>
    </source>
</evidence>
<keyword evidence="1" id="KW-0472">Membrane</keyword>
<keyword evidence="3" id="KW-1185">Reference proteome</keyword>
<organism evidence="2 3">
    <name type="scientific">Breznakibacter xylanolyticus</name>
    <dbReference type="NCBI Taxonomy" id="990"/>
    <lineage>
        <taxon>Bacteria</taxon>
        <taxon>Pseudomonadati</taxon>
        <taxon>Bacteroidota</taxon>
        <taxon>Bacteroidia</taxon>
        <taxon>Marinilabiliales</taxon>
        <taxon>Marinilabiliaceae</taxon>
        <taxon>Breznakibacter</taxon>
    </lineage>
</organism>
<name>A0A2W7N164_9BACT</name>
<evidence type="ECO:0000313" key="3">
    <source>
        <dbReference type="Proteomes" id="UP000249239"/>
    </source>
</evidence>